<dbReference type="InterPro" id="IPR029058">
    <property type="entry name" value="AB_hydrolase_fold"/>
</dbReference>
<gene>
    <name evidence="5" type="ORF">V5O48_014062</name>
</gene>
<reference evidence="5 6" key="1">
    <citation type="submission" date="2024-02" db="EMBL/GenBank/DDBJ databases">
        <title>A draft genome for the cacao thread blight pathogen Marasmius crinis-equi.</title>
        <authorList>
            <person name="Cohen S.P."/>
            <person name="Baruah I.K."/>
            <person name="Amoako-Attah I."/>
            <person name="Bukari Y."/>
            <person name="Meinhardt L.W."/>
            <person name="Bailey B.A."/>
        </authorList>
    </citation>
    <scope>NUCLEOTIDE SEQUENCE [LARGE SCALE GENOMIC DNA]</scope>
    <source>
        <strain evidence="5 6">GH-76</strain>
    </source>
</reference>
<dbReference type="PANTHER" id="PTHR43918">
    <property type="entry name" value="ACETYLCHOLINESTERASE"/>
    <property type="match status" value="1"/>
</dbReference>
<organism evidence="5 6">
    <name type="scientific">Marasmius crinis-equi</name>
    <dbReference type="NCBI Taxonomy" id="585013"/>
    <lineage>
        <taxon>Eukaryota</taxon>
        <taxon>Fungi</taxon>
        <taxon>Dikarya</taxon>
        <taxon>Basidiomycota</taxon>
        <taxon>Agaricomycotina</taxon>
        <taxon>Agaricomycetes</taxon>
        <taxon>Agaricomycetidae</taxon>
        <taxon>Agaricales</taxon>
        <taxon>Marasmiineae</taxon>
        <taxon>Marasmiaceae</taxon>
        <taxon>Marasmius</taxon>
    </lineage>
</organism>
<evidence type="ECO:0000313" key="5">
    <source>
        <dbReference type="EMBL" id="KAL0567934.1"/>
    </source>
</evidence>
<comment type="caution">
    <text evidence="5">The sequence shown here is derived from an EMBL/GenBank/DDBJ whole genome shotgun (WGS) entry which is preliminary data.</text>
</comment>
<dbReference type="EMBL" id="JBAHYK010001459">
    <property type="protein sequence ID" value="KAL0567934.1"/>
    <property type="molecule type" value="Genomic_DNA"/>
</dbReference>
<accession>A0ABR3EYD5</accession>
<dbReference type="InterPro" id="IPR019826">
    <property type="entry name" value="Carboxylesterase_B_AS"/>
</dbReference>
<sequence>MSGSIQDTPVVFASFNYRLGPLGFPAGVEANQKGALNLGLRDQLVALEWLKQNIGSFGGDPAKVTVFGQSAGAVSVALLSLNSVLDSYARGAILESGGATSTFLFDAARRQSSWDLFIDSIPGCSSASQDTFDCVRNASSDSLLGAINASLAKEDEQYPWAPTLDGPDGLLPELPSSLYAKGQFARIPFISGNTVDEATPFTAPTTSSTDDVRNIVVNNYTTTTDGTATPELDAAVDRLLEIYPDDPVSGSPFNTGNETFGLSSQFKRGAAILGDLMFHSLRRHWTQTAVTAGVKGYGYLFSGPPPPAAGVFPPSFGVAHGLETLYVFGTNPFGSEPFPNGSTTDIALSQAMMDYWISFASSLDPNDGKGSQRPSWPEYTLDNPVLLELNSGNIATIPVGQAFLAAYVIETYYACLQDNYRAEQIGFINANLEVFRR</sequence>
<dbReference type="Proteomes" id="UP001465976">
    <property type="component" value="Unassembled WGS sequence"/>
</dbReference>
<dbReference type="InterPro" id="IPR002018">
    <property type="entry name" value="CarbesteraseB"/>
</dbReference>
<evidence type="ECO:0000313" key="6">
    <source>
        <dbReference type="Proteomes" id="UP001465976"/>
    </source>
</evidence>
<name>A0ABR3EYD5_9AGAR</name>
<protein>
    <recommendedName>
        <fullName evidence="3">Carboxylic ester hydrolase</fullName>
        <ecNumber evidence="3">3.1.1.-</ecNumber>
    </recommendedName>
</protein>
<comment type="similarity">
    <text evidence="1 3">Belongs to the type-B carboxylesterase/lipase family.</text>
</comment>
<dbReference type="PROSITE" id="PS00122">
    <property type="entry name" value="CARBOXYLESTERASE_B_1"/>
    <property type="match status" value="1"/>
</dbReference>
<dbReference type="Gene3D" id="3.40.50.1820">
    <property type="entry name" value="alpha/beta hydrolase"/>
    <property type="match status" value="1"/>
</dbReference>
<dbReference type="PANTHER" id="PTHR43918:SF4">
    <property type="entry name" value="CARBOXYLIC ESTER HYDROLASE"/>
    <property type="match status" value="1"/>
</dbReference>
<keyword evidence="2 3" id="KW-0378">Hydrolase</keyword>
<evidence type="ECO:0000259" key="4">
    <source>
        <dbReference type="Pfam" id="PF00135"/>
    </source>
</evidence>
<keyword evidence="6" id="KW-1185">Reference proteome</keyword>
<feature type="domain" description="Carboxylesterase type B" evidence="4">
    <location>
        <begin position="9"/>
        <end position="392"/>
    </location>
</feature>
<proteinExistence type="inferred from homology"/>
<dbReference type="EC" id="3.1.1.-" evidence="3"/>
<evidence type="ECO:0000256" key="3">
    <source>
        <dbReference type="RuleBase" id="RU361235"/>
    </source>
</evidence>
<dbReference type="InterPro" id="IPR050654">
    <property type="entry name" value="AChE-related_enzymes"/>
</dbReference>
<dbReference type="SUPFAM" id="SSF53474">
    <property type="entry name" value="alpha/beta-Hydrolases"/>
    <property type="match status" value="1"/>
</dbReference>
<evidence type="ECO:0000256" key="2">
    <source>
        <dbReference type="ARBA" id="ARBA00022801"/>
    </source>
</evidence>
<evidence type="ECO:0000256" key="1">
    <source>
        <dbReference type="ARBA" id="ARBA00005964"/>
    </source>
</evidence>
<dbReference type="Pfam" id="PF00135">
    <property type="entry name" value="COesterase"/>
    <property type="match status" value="1"/>
</dbReference>